<protein>
    <recommendedName>
        <fullName evidence="3">Transposase</fullName>
    </recommendedName>
</protein>
<evidence type="ECO:0000313" key="1">
    <source>
        <dbReference type="EMBL" id="TCP59698.1"/>
    </source>
</evidence>
<organism evidence="1 2">
    <name type="scientific">Heliophilum fasciatum</name>
    <dbReference type="NCBI Taxonomy" id="35700"/>
    <lineage>
        <taxon>Bacteria</taxon>
        <taxon>Bacillati</taxon>
        <taxon>Bacillota</taxon>
        <taxon>Clostridia</taxon>
        <taxon>Eubacteriales</taxon>
        <taxon>Heliobacteriaceae</taxon>
        <taxon>Heliophilum</taxon>
    </lineage>
</organism>
<accession>A0A4R2RBV8</accession>
<proteinExistence type="predicted"/>
<comment type="caution">
    <text evidence="1">The sequence shown here is derived from an EMBL/GenBank/DDBJ whole genome shotgun (WGS) entry which is preliminary data.</text>
</comment>
<dbReference type="EMBL" id="SLXT01000051">
    <property type="protein sequence ID" value="TCP59698.1"/>
    <property type="molecule type" value="Genomic_DNA"/>
</dbReference>
<evidence type="ECO:0000313" key="2">
    <source>
        <dbReference type="Proteomes" id="UP000294813"/>
    </source>
</evidence>
<gene>
    <name evidence="1" type="ORF">EDD73_1518</name>
</gene>
<dbReference type="PANTHER" id="PTHR35004">
    <property type="entry name" value="TRANSPOSASE RV3428C-RELATED"/>
    <property type="match status" value="1"/>
</dbReference>
<sequence>MVTIGTEGNRQCTDAFLRFQSHYRFESVFCNPARGNEKGHVENKVGYARRNWCVPLPIFTTHEALATSLIQQAERDMERPHYSKQTLIQQLWQEEKPQLLQLPITPYEVFRLDSARVNHYGEIRFDGTALALPQCRPGDQV</sequence>
<dbReference type="AlphaFoldDB" id="A0A4R2RBV8"/>
<reference evidence="1 2" key="1">
    <citation type="submission" date="2019-03" db="EMBL/GenBank/DDBJ databases">
        <title>Genomic Encyclopedia of Type Strains, Phase IV (KMG-IV): sequencing the most valuable type-strain genomes for metagenomic binning, comparative biology and taxonomic classification.</title>
        <authorList>
            <person name="Goeker M."/>
        </authorList>
    </citation>
    <scope>NUCLEOTIDE SEQUENCE [LARGE SCALE GENOMIC DNA]</scope>
    <source>
        <strain evidence="1 2">DSM 11170</strain>
    </source>
</reference>
<name>A0A4R2RBV8_9FIRM</name>
<dbReference type="Proteomes" id="UP000294813">
    <property type="component" value="Unassembled WGS sequence"/>
</dbReference>
<evidence type="ECO:0008006" key="3">
    <source>
        <dbReference type="Google" id="ProtNLM"/>
    </source>
</evidence>
<keyword evidence="2" id="KW-1185">Reference proteome</keyword>